<dbReference type="InterPro" id="IPR013011">
    <property type="entry name" value="PTS_EIIB_2"/>
</dbReference>
<keyword evidence="1" id="KW-0808">Transferase</keyword>
<keyword evidence="3" id="KW-0805">Transcription regulation</keyword>
<keyword evidence="5" id="KW-0804">Transcription</keyword>
<dbReference type="Gene3D" id="3.40.930.10">
    <property type="entry name" value="Mannitol-specific EII, Chain A"/>
    <property type="match status" value="1"/>
</dbReference>
<keyword evidence="4" id="KW-0010">Activator</keyword>
<name>A0A1I5W229_9BACI</name>
<gene>
    <name evidence="9" type="ORF">SAMN02745910_00360</name>
</gene>
<dbReference type="InterPro" id="IPR050661">
    <property type="entry name" value="BglG_antiterminators"/>
</dbReference>
<feature type="domain" description="PTS EIIB type-2" evidence="7">
    <location>
        <begin position="412"/>
        <end position="502"/>
    </location>
</feature>
<evidence type="ECO:0000256" key="1">
    <source>
        <dbReference type="ARBA" id="ARBA00022679"/>
    </source>
</evidence>
<dbReference type="SUPFAM" id="SSF55804">
    <property type="entry name" value="Phoshotransferase/anion transport protein"/>
    <property type="match status" value="1"/>
</dbReference>
<dbReference type="Pfam" id="PF05043">
    <property type="entry name" value="Mga"/>
    <property type="match status" value="1"/>
</dbReference>
<evidence type="ECO:0000259" key="7">
    <source>
        <dbReference type="PROSITE" id="PS51099"/>
    </source>
</evidence>
<dbReference type="Gene3D" id="1.10.10.10">
    <property type="entry name" value="Winged helix-like DNA-binding domain superfamily/Winged helix DNA-binding domain"/>
    <property type="match status" value="2"/>
</dbReference>
<dbReference type="InterPro" id="IPR013196">
    <property type="entry name" value="HTH_11"/>
</dbReference>
<sequence>MNDRKRRILRYMLASSSFITSDELAQKVGVTSRTIRNDIKLLNEDLHQYEIDIQSIRGKGYALSVKNQEKFQELMGKVSAEDMIVTPERPESKEERVVYIIKRLLLTHQYIKLEDLAHELYVSRSTVQGDLKEVKKRLEFYNLVFLQKPNYGLKVKGEEVKIRFCMSEYIFNRRSLSKEVNEHLGAIFAEQEISVVRRIMIEEIKKQQIILSDLSLNNLVVHLLISYKRIQAGNYASFYIEEFSSIKESKEYEVATCIVKELEKHFGLPFPQHEILYVALHLLGTKLISHSKEQGVSVKELVNQEMYQLASELLQAIDEELKLDLQHDEELLLGLCLHLKPFLNRHKYGMNLRNPLLAEIKANYPLAFEGGVVAGSVLKSKYNIDSTEEEIGYLALHIGGALERKSMKVRRKRCVIVCASGLGSAKLLEYKLRKEFGHELEIVGTTEYYRLSEMSLHSLDFVISTIPIETASIPVVQVKSILGLEDLNKIEKTIRKSKHQIAQFIREDLIFLNRTFENRKDVIHFLACELEKKEIVPSSFFHSVMEREEISATSFGNLVAIPHPIQPYTDSTFWTIVLLDKPIKWGEEFAQFICLLNVEKESNQDLKEMYEFLIEIVNNPHLVKKLLKCKTYKEFMNVLFLCSSHS</sequence>
<dbReference type="CDD" id="cd00211">
    <property type="entry name" value="PTS_IIA_fru"/>
    <property type="match status" value="1"/>
</dbReference>
<evidence type="ECO:0000259" key="6">
    <source>
        <dbReference type="PROSITE" id="PS51094"/>
    </source>
</evidence>
<dbReference type="PANTHER" id="PTHR30185">
    <property type="entry name" value="CRYPTIC BETA-GLUCOSIDE BGL OPERON ANTITERMINATOR"/>
    <property type="match status" value="1"/>
</dbReference>
<dbReference type="Pfam" id="PF08279">
    <property type="entry name" value="HTH_11"/>
    <property type="match status" value="1"/>
</dbReference>
<dbReference type="Gene3D" id="1.10.1790.10">
    <property type="entry name" value="PRD domain"/>
    <property type="match status" value="2"/>
</dbReference>
<dbReference type="InterPro" id="IPR036095">
    <property type="entry name" value="PTS_EIIB-like_sf"/>
</dbReference>
<dbReference type="CDD" id="cd05568">
    <property type="entry name" value="PTS_IIB_bgl_like"/>
    <property type="match status" value="1"/>
</dbReference>
<proteinExistence type="predicted"/>
<evidence type="ECO:0000259" key="8">
    <source>
        <dbReference type="PROSITE" id="PS51372"/>
    </source>
</evidence>
<evidence type="ECO:0000256" key="5">
    <source>
        <dbReference type="ARBA" id="ARBA00023163"/>
    </source>
</evidence>
<comment type="caution">
    <text evidence="9">The sequence shown here is derived from an EMBL/GenBank/DDBJ whole genome shotgun (WGS) entry which is preliminary data.</text>
</comment>
<dbReference type="SUPFAM" id="SSF63520">
    <property type="entry name" value="PTS-regulatory domain, PRD"/>
    <property type="match status" value="2"/>
</dbReference>
<dbReference type="Proteomes" id="UP000182762">
    <property type="component" value="Unassembled WGS sequence"/>
</dbReference>
<reference evidence="9 10" key="1">
    <citation type="submission" date="2016-10" db="EMBL/GenBank/DDBJ databases">
        <authorList>
            <person name="Varghese N."/>
            <person name="Submissions S."/>
        </authorList>
    </citation>
    <scope>NUCLEOTIDE SEQUENCE [LARGE SCALE GENOMIC DNA]</scope>
    <source>
        <strain evidence="9 10">DSM 13796</strain>
    </source>
</reference>
<dbReference type="Gene3D" id="3.40.50.2300">
    <property type="match status" value="1"/>
</dbReference>
<dbReference type="InterPro" id="IPR002178">
    <property type="entry name" value="PTS_EIIA_type-2_dom"/>
</dbReference>
<dbReference type="RefSeq" id="WP_061801874.1">
    <property type="nucleotide sequence ID" value="NZ_FOXX01000001.1"/>
</dbReference>
<dbReference type="PANTHER" id="PTHR30185:SF13">
    <property type="entry name" value="LICABCH OPERON REGULATOR-RELATED"/>
    <property type="match status" value="1"/>
</dbReference>
<keyword evidence="10" id="KW-1185">Reference proteome</keyword>
<keyword evidence="2" id="KW-0677">Repeat</keyword>
<evidence type="ECO:0000256" key="3">
    <source>
        <dbReference type="ARBA" id="ARBA00023015"/>
    </source>
</evidence>
<dbReference type="SUPFAM" id="SSF52794">
    <property type="entry name" value="PTS system IIB component-like"/>
    <property type="match status" value="1"/>
</dbReference>
<dbReference type="PROSITE" id="PS51099">
    <property type="entry name" value="PTS_EIIB_TYPE_2"/>
    <property type="match status" value="1"/>
</dbReference>
<dbReference type="GeneID" id="93709133"/>
<evidence type="ECO:0000313" key="9">
    <source>
        <dbReference type="EMBL" id="SFQ13789.1"/>
    </source>
</evidence>
<evidence type="ECO:0000256" key="4">
    <source>
        <dbReference type="ARBA" id="ARBA00023159"/>
    </source>
</evidence>
<evidence type="ECO:0000256" key="2">
    <source>
        <dbReference type="ARBA" id="ARBA00022737"/>
    </source>
</evidence>
<dbReference type="EMBL" id="FOXX01000001">
    <property type="protein sequence ID" value="SFQ13789.1"/>
    <property type="molecule type" value="Genomic_DNA"/>
</dbReference>
<feature type="domain" description="PRD" evidence="8">
    <location>
        <begin position="301"/>
        <end position="408"/>
    </location>
</feature>
<dbReference type="Pfam" id="PF00874">
    <property type="entry name" value="PRD"/>
    <property type="match status" value="2"/>
</dbReference>
<dbReference type="PROSITE" id="PS51094">
    <property type="entry name" value="PTS_EIIA_TYPE_2"/>
    <property type="match status" value="1"/>
</dbReference>
<dbReference type="SUPFAM" id="SSF46785">
    <property type="entry name" value="Winged helix' DNA-binding domain"/>
    <property type="match status" value="2"/>
</dbReference>
<dbReference type="InterPro" id="IPR007737">
    <property type="entry name" value="Mga_HTH"/>
</dbReference>
<feature type="domain" description="PTS EIIA type-2" evidence="6">
    <location>
        <begin position="503"/>
        <end position="642"/>
    </location>
</feature>
<dbReference type="InterPro" id="IPR036634">
    <property type="entry name" value="PRD_sf"/>
</dbReference>
<dbReference type="InterPro" id="IPR016152">
    <property type="entry name" value="PTrfase/Anion_transptr"/>
</dbReference>
<dbReference type="Pfam" id="PF00359">
    <property type="entry name" value="PTS_EIIA_2"/>
    <property type="match status" value="1"/>
</dbReference>
<organism evidence="9 10">
    <name type="scientific">Priestia endophytica DSM 13796</name>
    <dbReference type="NCBI Taxonomy" id="1121089"/>
    <lineage>
        <taxon>Bacteria</taxon>
        <taxon>Bacillati</taxon>
        <taxon>Bacillota</taxon>
        <taxon>Bacilli</taxon>
        <taxon>Bacillales</taxon>
        <taxon>Bacillaceae</taxon>
        <taxon>Priestia</taxon>
    </lineage>
</organism>
<dbReference type="InterPro" id="IPR036390">
    <property type="entry name" value="WH_DNA-bd_sf"/>
</dbReference>
<accession>A0A1I5W229</accession>
<evidence type="ECO:0000313" key="10">
    <source>
        <dbReference type="Proteomes" id="UP000182762"/>
    </source>
</evidence>
<feature type="domain" description="PRD" evidence="8">
    <location>
        <begin position="187"/>
        <end position="292"/>
    </location>
</feature>
<dbReference type="PROSITE" id="PS51372">
    <property type="entry name" value="PRD_2"/>
    <property type="match status" value="2"/>
</dbReference>
<dbReference type="InterPro" id="IPR036388">
    <property type="entry name" value="WH-like_DNA-bd_sf"/>
</dbReference>
<dbReference type="InterPro" id="IPR011608">
    <property type="entry name" value="PRD"/>
</dbReference>
<protein>
    <submittedName>
        <fullName evidence="9">Lichenan operon transcriptional antiterminator</fullName>
    </submittedName>
</protein>